<feature type="compositionally biased region" description="Basic and acidic residues" evidence="1">
    <location>
        <begin position="167"/>
        <end position="184"/>
    </location>
</feature>
<evidence type="ECO:0000256" key="1">
    <source>
        <dbReference type="SAM" id="MobiDB-lite"/>
    </source>
</evidence>
<feature type="region of interest" description="Disordered" evidence="1">
    <location>
        <begin position="52"/>
        <end position="129"/>
    </location>
</feature>
<comment type="caution">
    <text evidence="2">The sequence shown here is derived from an EMBL/GenBank/DDBJ whole genome shotgun (WGS) entry which is preliminary data.</text>
</comment>
<name>A0A4S9SS52_AURPU</name>
<proteinExistence type="predicted"/>
<feature type="compositionally biased region" description="Basic and acidic residues" evidence="1">
    <location>
        <begin position="191"/>
        <end position="210"/>
    </location>
</feature>
<dbReference type="AlphaFoldDB" id="A0A4S9SS52"/>
<accession>A0A4S9SS52</accession>
<evidence type="ECO:0000313" key="3">
    <source>
        <dbReference type="Proteomes" id="UP000308005"/>
    </source>
</evidence>
<evidence type="ECO:0000313" key="2">
    <source>
        <dbReference type="EMBL" id="THZ14680.1"/>
    </source>
</evidence>
<feature type="compositionally biased region" description="Low complexity" evidence="1">
    <location>
        <begin position="52"/>
        <end position="71"/>
    </location>
</feature>
<dbReference type="EMBL" id="QZBM01000406">
    <property type="protein sequence ID" value="THZ14680.1"/>
    <property type="molecule type" value="Genomic_DNA"/>
</dbReference>
<dbReference type="Proteomes" id="UP000308005">
    <property type="component" value="Unassembled WGS sequence"/>
</dbReference>
<organism evidence="2 3">
    <name type="scientific">Aureobasidium pullulans</name>
    <name type="common">Black yeast</name>
    <name type="synonym">Pullularia pullulans</name>
    <dbReference type="NCBI Taxonomy" id="5580"/>
    <lineage>
        <taxon>Eukaryota</taxon>
        <taxon>Fungi</taxon>
        <taxon>Dikarya</taxon>
        <taxon>Ascomycota</taxon>
        <taxon>Pezizomycotina</taxon>
        <taxon>Dothideomycetes</taxon>
        <taxon>Dothideomycetidae</taxon>
        <taxon>Dothideales</taxon>
        <taxon>Saccotheciaceae</taxon>
        <taxon>Aureobasidium</taxon>
    </lineage>
</organism>
<feature type="compositionally biased region" description="Low complexity" evidence="1">
    <location>
        <begin position="107"/>
        <end position="117"/>
    </location>
</feature>
<sequence length="330" mass="36307">MAESALLNAPEHLRITIKTTVSSPHDFFARAHHKSQLATTATSFQDLHNNGARSFARRPASARSTRSARSVRFQDEVPLADQSPSTRSAPAQHDDDDPTMMSGGLSGFAPASAAAGSPYVRAGPTDDPVARRRADRLAEEDRLASLRRNEEEYDLLSGASSARRRRDTATPRSLERISLADRTRRPYGPVSEERRRRERPADEAAQRAAEDAEEAEEESLAAHFLKLNTLAVSPRPHRLALPILLSSAPSSKISVKFKTGLDHADKEFKLQYILTPTTAGSFSCLKVRIGTTYPLPGHKATDCHSLFNDSDGECHRKARAWSDLNALHQV</sequence>
<gene>
    <name evidence="2" type="ORF">D6C91_07182</name>
</gene>
<reference evidence="2 3" key="1">
    <citation type="submission" date="2018-10" db="EMBL/GenBank/DDBJ databases">
        <title>Fifty Aureobasidium pullulans genomes reveal a recombining polyextremotolerant generalist.</title>
        <authorList>
            <person name="Gostincar C."/>
            <person name="Turk M."/>
            <person name="Zajc J."/>
            <person name="Gunde-Cimerman N."/>
        </authorList>
    </citation>
    <scope>NUCLEOTIDE SEQUENCE [LARGE SCALE GENOMIC DNA]</scope>
    <source>
        <strain evidence="2 3">EXF-3863</strain>
    </source>
</reference>
<feature type="region of interest" description="Disordered" evidence="1">
    <location>
        <begin position="157"/>
        <end position="215"/>
    </location>
</feature>
<protein>
    <submittedName>
        <fullName evidence="2">Uncharacterized protein</fullName>
    </submittedName>
</protein>